<name>A0A4Z2HWI4_9TELE</name>
<keyword evidence="2" id="KW-1185">Reference proteome</keyword>
<dbReference type="Proteomes" id="UP000314294">
    <property type="component" value="Unassembled WGS sequence"/>
</dbReference>
<reference evidence="1 2" key="1">
    <citation type="submission" date="2019-03" db="EMBL/GenBank/DDBJ databases">
        <title>First draft genome of Liparis tanakae, snailfish: a comprehensive survey of snailfish specific genes.</title>
        <authorList>
            <person name="Kim W."/>
            <person name="Song I."/>
            <person name="Jeong J.-H."/>
            <person name="Kim D."/>
            <person name="Kim S."/>
            <person name="Ryu S."/>
            <person name="Song J.Y."/>
            <person name="Lee S.K."/>
        </authorList>
    </citation>
    <scope>NUCLEOTIDE SEQUENCE [LARGE SCALE GENOMIC DNA]</scope>
    <source>
        <tissue evidence="1">Muscle</tissue>
    </source>
</reference>
<evidence type="ECO:0000313" key="1">
    <source>
        <dbReference type="EMBL" id="TNN70038.1"/>
    </source>
</evidence>
<dbReference type="EMBL" id="SRLO01000168">
    <property type="protein sequence ID" value="TNN70038.1"/>
    <property type="molecule type" value="Genomic_DNA"/>
</dbReference>
<gene>
    <name evidence="1" type="ORF">EYF80_019714</name>
</gene>
<protein>
    <submittedName>
        <fullName evidence="1">Uncharacterized protein</fullName>
    </submittedName>
</protein>
<dbReference type="AlphaFoldDB" id="A0A4Z2HWI4"/>
<accession>A0A4Z2HWI4</accession>
<organism evidence="1 2">
    <name type="scientific">Liparis tanakae</name>
    <name type="common">Tanaka's snailfish</name>
    <dbReference type="NCBI Taxonomy" id="230148"/>
    <lineage>
        <taxon>Eukaryota</taxon>
        <taxon>Metazoa</taxon>
        <taxon>Chordata</taxon>
        <taxon>Craniata</taxon>
        <taxon>Vertebrata</taxon>
        <taxon>Euteleostomi</taxon>
        <taxon>Actinopterygii</taxon>
        <taxon>Neopterygii</taxon>
        <taxon>Teleostei</taxon>
        <taxon>Neoteleostei</taxon>
        <taxon>Acanthomorphata</taxon>
        <taxon>Eupercaria</taxon>
        <taxon>Perciformes</taxon>
        <taxon>Cottioidei</taxon>
        <taxon>Cottales</taxon>
        <taxon>Liparidae</taxon>
        <taxon>Liparis</taxon>
    </lineage>
</organism>
<proteinExistence type="predicted"/>
<comment type="caution">
    <text evidence="1">The sequence shown here is derived from an EMBL/GenBank/DDBJ whole genome shotgun (WGS) entry which is preliminary data.</text>
</comment>
<evidence type="ECO:0000313" key="2">
    <source>
        <dbReference type="Proteomes" id="UP000314294"/>
    </source>
</evidence>
<sequence>MKLSRTISSCAKSNESQTVVGCFCFVLRGFCQHDLGGVRSERLEVFQLQANNKHRGGKRFTVSCEVLSLMSFSQVGLPCVSLK</sequence>